<dbReference type="AlphaFoldDB" id="A0A812L398"/>
<evidence type="ECO:0000313" key="2">
    <source>
        <dbReference type="EMBL" id="CAE7240503.1"/>
    </source>
</evidence>
<evidence type="ECO:0000256" key="1">
    <source>
        <dbReference type="SAM" id="SignalP"/>
    </source>
</evidence>
<keyword evidence="1" id="KW-0732">Signal</keyword>
<dbReference type="EMBL" id="CAJNDS010000913">
    <property type="protein sequence ID" value="CAE7240503.1"/>
    <property type="molecule type" value="Genomic_DNA"/>
</dbReference>
<gene>
    <name evidence="2" type="ORF">SNAT2548_LOCUS10775</name>
</gene>
<proteinExistence type="predicted"/>
<protein>
    <submittedName>
        <fullName evidence="2">Uncharacterized protein</fullName>
    </submittedName>
</protein>
<name>A0A812L398_9DINO</name>
<organism evidence="2 3">
    <name type="scientific">Symbiodinium natans</name>
    <dbReference type="NCBI Taxonomy" id="878477"/>
    <lineage>
        <taxon>Eukaryota</taxon>
        <taxon>Sar</taxon>
        <taxon>Alveolata</taxon>
        <taxon>Dinophyceae</taxon>
        <taxon>Suessiales</taxon>
        <taxon>Symbiodiniaceae</taxon>
        <taxon>Symbiodinium</taxon>
    </lineage>
</organism>
<feature type="signal peptide" evidence="1">
    <location>
        <begin position="1"/>
        <end position="19"/>
    </location>
</feature>
<accession>A0A812L398</accession>
<comment type="caution">
    <text evidence="2">The sequence shown here is derived from an EMBL/GenBank/DDBJ whole genome shotgun (WGS) entry which is preliminary data.</text>
</comment>
<sequence>MRNLAWLLPAPFVFTLANAQGQKQKMEAPKWLDDDAKDLFHDIENDENPHSDAACESREKLLKAMAGKGDSSASSYRARTLLGCGLCEVKKANWVMAKRRLESAISEMNVPSEEMMLKNPDLAPIALTKQAADFLRKFDLTQASEGSPDRARNVHGKKFRNVFRKLAMRVQSNACTKSECKSSIKYAQSLMRRLELSCGGVGKSWKGT</sequence>
<evidence type="ECO:0000313" key="3">
    <source>
        <dbReference type="Proteomes" id="UP000604046"/>
    </source>
</evidence>
<keyword evidence="3" id="KW-1185">Reference proteome</keyword>
<dbReference type="Proteomes" id="UP000604046">
    <property type="component" value="Unassembled WGS sequence"/>
</dbReference>
<reference evidence="2" key="1">
    <citation type="submission" date="2021-02" db="EMBL/GenBank/DDBJ databases">
        <authorList>
            <person name="Dougan E. K."/>
            <person name="Rhodes N."/>
            <person name="Thang M."/>
            <person name="Chan C."/>
        </authorList>
    </citation>
    <scope>NUCLEOTIDE SEQUENCE</scope>
</reference>
<feature type="chain" id="PRO_5032343122" evidence="1">
    <location>
        <begin position="20"/>
        <end position="208"/>
    </location>
</feature>
<dbReference type="OrthoDB" id="10334374at2759"/>